<name>A0AAD4WMW4_PRUDU</name>
<keyword evidence="2" id="KW-1185">Reference proteome</keyword>
<reference evidence="1 2" key="1">
    <citation type="journal article" date="2022" name="G3 (Bethesda)">
        <title>Whole-genome sequence and methylome profiling of the almond [Prunus dulcis (Mill.) D.A. Webb] cultivar 'Nonpareil'.</title>
        <authorList>
            <person name="D'Amico-Willman K.M."/>
            <person name="Ouma W.Z."/>
            <person name="Meulia T."/>
            <person name="Sideli G.M."/>
            <person name="Gradziel T.M."/>
            <person name="Fresnedo-Ramirez J."/>
        </authorList>
    </citation>
    <scope>NUCLEOTIDE SEQUENCE [LARGE SCALE GENOMIC DNA]</scope>
    <source>
        <strain evidence="1">Clone GOH B32 T37-40</strain>
    </source>
</reference>
<accession>A0AAD4WMW4</accession>
<evidence type="ECO:0000313" key="1">
    <source>
        <dbReference type="EMBL" id="KAI5346400.1"/>
    </source>
</evidence>
<protein>
    <submittedName>
        <fullName evidence="1">Uncharacterized protein</fullName>
    </submittedName>
</protein>
<comment type="caution">
    <text evidence="1">The sequence shown here is derived from an EMBL/GenBank/DDBJ whole genome shotgun (WGS) entry which is preliminary data.</text>
</comment>
<gene>
    <name evidence="1" type="ORF">L3X38_014279</name>
</gene>
<evidence type="ECO:0000313" key="2">
    <source>
        <dbReference type="Proteomes" id="UP001054821"/>
    </source>
</evidence>
<proteinExistence type="predicted"/>
<sequence>MWESNEPTEYGVGGVFDDLIQSSITNEALSICESNIRRSGPVALIIHYNFYMIMLPRSHARKGRTPSVPRFEKSSLTLRLHARI</sequence>
<dbReference type="EMBL" id="JAJFAZ020000002">
    <property type="protein sequence ID" value="KAI5346400.1"/>
    <property type="molecule type" value="Genomic_DNA"/>
</dbReference>
<dbReference type="AlphaFoldDB" id="A0AAD4WMW4"/>
<organism evidence="1 2">
    <name type="scientific">Prunus dulcis</name>
    <name type="common">Almond</name>
    <name type="synonym">Amygdalus dulcis</name>
    <dbReference type="NCBI Taxonomy" id="3755"/>
    <lineage>
        <taxon>Eukaryota</taxon>
        <taxon>Viridiplantae</taxon>
        <taxon>Streptophyta</taxon>
        <taxon>Embryophyta</taxon>
        <taxon>Tracheophyta</taxon>
        <taxon>Spermatophyta</taxon>
        <taxon>Magnoliopsida</taxon>
        <taxon>eudicotyledons</taxon>
        <taxon>Gunneridae</taxon>
        <taxon>Pentapetalae</taxon>
        <taxon>rosids</taxon>
        <taxon>fabids</taxon>
        <taxon>Rosales</taxon>
        <taxon>Rosaceae</taxon>
        <taxon>Amygdaloideae</taxon>
        <taxon>Amygdaleae</taxon>
        <taxon>Prunus</taxon>
    </lineage>
</organism>
<dbReference type="Proteomes" id="UP001054821">
    <property type="component" value="Chromosome 2"/>
</dbReference>